<comment type="caution">
    <text evidence="11">The sequence shown here is derived from an EMBL/GenBank/DDBJ whole genome shotgun (WGS) entry which is preliminary data.</text>
</comment>
<reference evidence="11" key="1">
    <citation type="submission" date="2021-01" db="EMBL/GenBank/DDBJ databases">
        <title>Whole genome shotgun sequence of Actinocatenispora rupis NBRC 107355.</title>
        <authorList>
            <person name="Komaki H."/>
            <person name="Tamura T."/>
        </authorList>
    </citation>
    <scope>NUCLEOTIDE SEQUENCE</scope>
    <source>
        <strain evidence="11">NBRC 107355</strain>
    </source>
</reference>
<organism evidence="11 12">
    <name type="scientific">Actinocatenispora rupis</name>
    <dbReference type="NCBI Taxonomy" id="519421"/>
    <lineage>
        <taxon>Bacteria</taxon>
        <taxon>Bacillati</taxon>
        <taxon>Actinomycetota</taxon>
        <taxon>Actinomycetes</taxon>
        <taxon>Micromonosporales</taxon>
        <taxon>Micromonosporaceae</taxon>
        <taxon>Actinocatenispora</taxon>
    </lineage>
</organism>
<dbReference type="SUPFAM" id="SSF143631">
    <property type="entry name" value="ApbE-like"/>
    <property type="match status" value="1"/>
</dbReference>
<dbReference type="AlphaFoldDB" id="A0A8J3JA69"/>
<keyword evidence="4" id="KW-0285">Flavoprotein</keyword>
<protein>
    <recommendedName>
        <fullName evidence="3">FAD:protein FMN transferase</fullName>
        <ecNumber evidence="2">2.7.1.180</ecNumber>
    </recommendedName>
    <alternativeName>
        <fullName evidence="9">Flavin transferase</fullName>
    </alternativeName>
</protein>
<dbReference type="InterPro" id="IPR024932">
    <property type="entry name" value="ApbE"/>
</dbReference>
<keyword evidence="5 11" id="KW-0808">Transferase</keyword>
<comment type="catalytic activity">
    <reaction evidence="10">
        <text>L-threonyl-[protein] + FAD = FMN-L-threonyl-[protein] + AMP + H(+)</text>
        <dbReference type="Rhea" id="RHEA:36847"/>
        <dbReference type="Rhea" id="RHEA-COMP:11060"/>
        <dbReference type="Rhea" id="RHEA-COMP:11061"/>
        <dbReference type="ChEBI" id="CHEBI:15378"/>
        <dbReference type="ChEBI" id="CHEBI:30013"/>
        <dbReference type="ChEBI" id="CHEBI:57692"/>
        <dbReference type="ChEBI" id="CHEBI:74257"/>
        <dbReference type="ChEBI" id="CHEBI:456215"/>
        <dbReference type="EC" id="2.7.1.180"/>
    </reaction>
</comment>
<evidence type="ECO:0000256" key="4">
    <source>
        <dbReference type="ARBA" id="ARBA00022630"/>
    </source>
</evidence>
<dbReference type="Gene3D" id="3.10.520.10">
    <property type="entry name" value="ApbE-like domains"/>
    <property type="match status" value="1"/>
</dbReference>
<dbReference type="GO" id="GO:0046872">
    <property type="term" value="F:metal ion binding"/>
    <property type="evidence" value="ECO:0007669"/>
    <property type="project" value="UniProtKB-KW"/>
</dbReference>
<evidence type="ECO:0000256" key="3">
    <source>
        <dbReference type="ARBA" id="ARBA00016337"/>
    </source>
</evidence>
<dbReference type="InterPro" id="IPR003374">
    <property type="entry name" value="ApbE-like_sf"/>
</dbReference>
<evidence type="ECO:0000256" key="5">
    <source>
        <dbReference type="ARBA" id="ARBA00022679"/>
    </source>
</evidence>
<evidence type="ECO:0000256" key="7">
    <source>
        <dbReference type="ARBA" id="ARBA00022827"/>
    </source>
</evidence>
<dbReference type="PANTHER" id="PTHR30040:SF2">
    <property type="entry name" value="FAD:PROTEIN FMN TRANSFERASE"/>
    <property type="match status" value="1"/>
</dbReference>
<dbReference type="EC" id="2.7.1.180" evidence="2"/>
<evidence type="ECO:0000256" key="6">
    <source>
        <dbReference type="ARBA" id="ARBA00022723"/>
    </source>
</evidence>
<evidence type="ECO:0000256" key="2">
    <source>
        <dbReference type="ARBA" id="ARBA00011955"/>
    </source>
</evidence>
<evidence type="ECO:0000256" key="8">
    <source>
        <dbReference type="ARBA" id="ARBA00022842"/>
    </source>
</evidence>
<keyword evidence="7" id="KW-0274">FAD</keyword>
<proteinExistence type="predicted"/>
<dbReference type="PANTHER" id="PTHR30040">
    <property type="entry name" value="THIAMINE BIOSYNTHESIS LIPOPROTEIN APBE"/>
    <property type="match status" value="1"/>
</dbReference>
<dbReference type="EMBL" id="BOMB01000010">
    <property type="protein sequence ID" value="GID11058.1"/>
    <property type="molecule type" value="Genomic_DNA"/>
</dbReference>
<gene>
    <name evidence="11" type="primary">apbE</name>
    <name evidence="11" type="ORF">Aru02nite_19470</name>
</gene>
<name>A0A8J3JA69_9ACTN</name>
<evidence type="ECO:0000256" key="10">
    <source>
        <dbReference type="ARBA" id="ARBA00048540"/>
    </source>
</evidence>
<dbReference type="Pfam" id="PF02424">
    <property type="entry name" value="ApbE"/>
    <property type="match status" value="1"/>
</dbReference>
<dbReference type="GO" id="GO:0016740">
    <property type="term" value="F:transferase activity"/>
    <property type="evidence" value="ECO:0007669"/>
    <property type="project" value="UniProtKB-KW"/>
</dbReference>
<evidence type="ECO:0000256" key="1">
    <source>
        <dbReference type="ARBA" id="ARBA00001946"/>
    </source>
</evidence>
<keyword evidence="8" id="KW-0460">Magnesium</keyword>
<sequence>MDVAVTDAAALPDAERTARSVLAAVDRACSRFRPDSELARVERSGARQPVGAVLAALVDAALRIAEVTGGLVDPTVSVAALGYDRDIAALPADLPHRPVVRPAPGWGRVEWWPARRMLRVPPGVRLDLGATAKAWAADRAADTIAARYAVGALVSVAGDVAMAGPAPDGGWRVGVGDDHERPAPGDPVVTVGGGGLATSGTARRTWRRGGAVVHHIVDPRTGWSAGPVWRTVSVAAGRCVDANAASTAAVVRGADAPDWLTGARLPARLVAVDGTVRTVAGWPS</sequence>
<evidence type="ECO:0000313" key="12">
    <source>
        <dbReference type="Proteomes" id="UP000612808"/>
    </source>
</evidence>
<dbReference type="Proteomes" id="UP000612808">
    <property type="component" value="Unassembled WGS sequence"/>
</dbReference>
<accession>A0A8J3JA69</accession>
<keyword evidence="6" id="KW-0479">Metal-binding</keyword>
<evidence type="ECO:0000256" key="9">
    <source>
        <dbReference type="ARBA" id="ARBA00031306"/>
    </source>
</evidence>
<comment type="cofactor">
    <cofactor evidence="1">
        <name>Mg(2+)</name>
        <dbReference type="ChEBI" id="CHEBI:18420"/>
    </cofactor>
</comment>
<keyword evidence="12" id="KW-1185">Reference proteome</keyword>
<evidence type="ECO:0000313" key="11">
    <source>
        <dbReference type="EMBL" id="GID11058.1"/>
    </source>
</evidence>